<gene>
    <name evidence="3" type="ORF">CDN99_03750</name>
</gene>
<feature type="transmembrane region" description="Helical" evidence="1">
    <location>
        <begin position="16"/>
        <end position="34"/>
    </location>
</feature>
<evidence type="ECO:0000313" key="4">
    <source>
        <dbReference type="Proteomes" id="UP000197468"/>
    </source>
</evidence>
<proteinExistence type="predicted"/>
<dbReference type="Proteomes" id="UP000197468">
    <property type="component" value="Unassembled WGS sequence"/>
</dbReference>
<protein>
    <recommendedName>
        <fullName evidence="2">Acyltransferase 3 domain-containing protein</fullName>
    </recommendedName>
</protein>
<keyword evidence="4" id="KW-1185">Reference proteome</keyword>
<keyword evidence="1" id="KW-0472">Membrane</keyword>
<feature type="transmembrane region" description="Helical" evidence="1">
    <location>
        <begin position="237"/>
        <end position="257"/>
    </location>
</feature>
<comment type="caution">
    <text evidence="3">The sequence shown here is derived from an EMBL/GenBank/DDBJ whole genome shotgun (WGS) entry which is preliminary data.</text>
</comment>
<dbReference type="OrthoDB" id="9152390at2"/>
<reference evidence="3 4" key="1">
    <citation type="journal article" date="2008" name="Int. J. Syst. Evol. Microbiol.">
        <title>Description of Roseateles aquatilis sp. nov. and Roseateles terrae sp. nov., in the class Betaproteobacteria, and emended description of the genus Roseateles.</title>
        <authorList>
            <person name="Gomila M."/>
            <person name="Bowien B."/>
            <person name="Falsen E."/>
            <person name="Moore E.R."/>
            <person name="Lalucat J."/>
        </authorList>
    </citation>
    <scope>NUCLEOTIDE SEQUENCE [LARGE SCALE GENOMIC DNA]</scope>
    <source>
        <strain evidence="3 4">CCUG 48205</strain>
    </source>
</reference>
<feature type="transmembrane region" description="Helical" evidence="1">
    <location>
        <begin position="46"/>
        <end position="64"/>
    </location>
</feature>
<dbReference type="AlphaFoldDB" id="A0A246JLR7"/>
<dbReference type="GO" id="GO:0016747">
    <property type="term" value="F:acyltransferase activity, transferring groups other than amino-acyl groups"/>
    <property type="evidence" value="ECO:0007669"/>
    <property type="project" value="InterPro"/>
</dbReference>
<dbReference type="InterPro" id="IPR002656">
    <property type="entry name" value="Acyl_transf_3_dom"/>
</dbReference>
<feature type="transmembrane region" description="Helical" evidence="1">
    <location>
        <begin position="148"/>
        <end position="166"/>
    </location>
</feature>
<sequence length="339" mass="36230">MSADTPSNGRLPGIDALRILGAVLVVGLHVGLFPEWPVALMEISRACGRWVVPFFFLVMGFFIGQRPGIVAPALATAGRVVQILLVCTLIYGVLVVAQQGPRQGLLRLVSPETVVRGVWGHLWFLHAALAGLLLAAARPQWLASRRAWPVLIVALLLCSALDTLFAMKRIDWGTMFASRFAAGLCLVWLGVKLAGVPAEVLRGRWLVLLVIGVVLTVVQGALVAWRGGEPAELQLQIGAIVCGVAALAAGLAMPAIPAMERLADWGRRFALGLYLLHPLVIEALRRAGVTRADVLWLIAALATLALLLALERWLPAAKALLDGRAPTSPRAGHDVRTSS</sequence>
<evidence type="ECO:0000313" key="3">
    <source>
        <dbReference type="EMBL" id="OWQ93586.1"/>
    </source>
</evidence>
<feature type="domain" description="Acyltransferase 3" evidence="2">
    <location>
        <begin position="12"/>
        <end position="309"/>
    </location>
</feature>
<accession>A0A246JLR7</accession>
<feature type="transmembrane region" description="Helical" evidence="1">
    <location>
        <begin position="294"/>
        <end position="314"/>
    </location>
</feature>
<evidence type="ECO:0000256" key="1">
    <source>
        <dbReference type="SAM" id="Phobius"/>
    </source>
</evidence>
<organism evidence="3 4">
    <name type="scientific">Roseateles aquatilis</name>
    <dbReference type="NCBI Taxonomy" id="431061"/>
    <lineage>
        <taxon>Bacteria</taxon>
        <taxon>Pseudomonadati</taxon>
        <taxon>Pseudomonadota</taxon>
        <taxon>Betaproteobacteria</taxon>
        <taxon>Burkholderiales</taxon>
        <taxon>Sphaerotilaceae</taxon>
        <taxon>Roseateles</taxon>
    </lineage>
</organism>
<dbReference type="EMBL" id="NIOF01000001">
    <property type="protein sequence ID" value="OWQ93586.1"/>
    <property type="molecule type" value="Genomic_DNA"/>
</dbReference>
<evidence type="ECO:0000259" key="2">
    <source>
        <dbReference type="Pfam" id="PF01757"/>
    </source>
</evidence>
<feature type="transmembrane region" description="Helical" evidence="1">
    <location>
        <begin position="172"/>
        <end position="193"/>
    </location>
</feature>
<keyword evidence="1" id="KW-0812">Transmembrane</keyword>
<dbReference type="Pfam" id="PF01757">
    <property type="entry name" value="Acyl_transf_3"/>
    <property type="match status" value="1"/>
</dbReference>
<name>A0A246JLR7_9BURK</name>
<feature type="transmembrane region" description="Helical" evidence="1">
    <location>
        <begin position="205"/>
        <end position="225"/>
    </location>
</feature>
<feature type="transmembrane region" description="Helical" evidence="1">
    <location>
        <begin position="76"/>
        <end position="98"/>
    </location>
</feature>
<dbReference type="RefSeq" id="WP_088382732.1">
    <property type="nucleotide sequence ID" value="NZ_NIOF01000001.1"/>
</dbReference>
<keyword evidence="1" id="KW-1133">Transmembrane helix</keyword>